<feature type="compositionally biased region" description="Basic and acidic residues" evidence="6">
    <location>
        <begin position="181"/>
        <end position="202"/>
    </location>
</feature>
<sequence>MSFWGETIQGESEISDNEVDIAITRATVRSSLKDGAKASLLFKHEEANEWMFACHFIGSVKESLPLSIFVTCGSKVSFKVNGGCSVDLSGYQALPFFDDMSDEDSEDGMLMEDEASDVEEEEEEKVVPPDSTTKRKREDKKEEKETRKTAKTTETATVKTNENSSKASNQQVQKSQPNGEAKAKNEEKAKGQEKAKESEAKKNFIPAPSFQGSKPGYVFKKDKQGLGYYLDKKPEVSTTTSAKGKQNKQSQADAWAEKKVEQMKVHQGPGGLKWKDLAVGTGEEIRKGMRVSMHYKGKLSKNGKQFDSSFGRGPFTFRFGAGEVIKGWDLGLQGMKVGGKRILEIPSALGYGKRGAGKDIPPNSDLTFEVQLLKCQR</sequence>
<evidence type="ECO:0000313" key="8">
    <source>
        <dbReference type="EMBL" id="EKX53523.1"/>
    </source>
</evidence>
<dbReference type="OrthoDB" id="1902587at2759"/>
<dbReference type="PROSITE" id="PS50059">
    <property type="entry name" value="FKBP_PPIASE"/>
    <property type="match status" value="1"/>
</dbReference>
<evidence type="ECO:0000313" key="9">
    <source>
        <dbReference type="EnsemblProtists" id="EKX53523"/>
    </source>
</evidence>
<evidence type="ECO:0000256" key="2">
    <source>
        <dbReference type="ARBA" id="ARBA00023110"/>
    </source>
</evidence>
<dbReference type="GO" id="GO:0005634">
    <property type="term" value="C:nucleus"/>
    <property type="evidence" value="ECO:0007669"/>
    <property type="project" value="UniProtKB-ARBA"/>
</dbReference>
<gene>
    <name evidence="8" type="ORF">GUITHDRAFT_175440</name>
</gene>
<proteinExistence type="inferred from homology"/>
<dbReference type="PaxDb" id="55529-EKX53523"/>
<dbReference type="STRING" id="905079.L1JZI4"/>
<dbReference type="Proteomes" id="UP000011087">
    <property type="component" value="Unassembled WGS sequence"/>
</dbReference>
<comment type="similarity">
    <text evidence="4">Belongs to the FKBP-type PPIase family.</text>
</comment>
<dbReference type="InterPro" id="IPR041232">
    <property type="entry name" value="NPL"/>
</dbReference>
<dbReference type="KEGG" id="gtt:GUITHDRAFT_175440"/>
<keyword evidence="3 4" id="KW-0413">Isomerase</keyword>
<dbReference type="SUPFAM" id="SSF54534">
    <property type="entry name" value="FKBP-like"/>
    <property type="match status" value="1"/>
</dbReference>
<dbReference type="InterPro" id="IPR023566">
    <property type="entry name" value="PPIase_Fpr3/Fpr4-like"/>
</dbReference>
<dbReference type="Gene3D" id="3.10.50.40">
    <property type="match status" value="1"/>
</dbReference>
<evidence type="ECO:0000256" key="3">
    <source>
        <dbReference type="ARBA" id="ARBA00023235"/>
    </source>
</evidence>
<evidence type="ECO:0000259" key="7">
    <source>
        <dbReference type="PROSITE" id="PS50059"/>
    </source>
</evidence>
<evidence type="ECO:0000256" key="5">
    <source>
        <dbReference type="PROSITE-ProRule" id="PRU00277"/>
    </source>
</evidence>
<keyword evidence="2 4" id="KW-0697">Rotamase</keyword>
<feature type="region of interest" description="Disordered" evidence="6">
    <location>
        <begin position="98"/>
        <end position="216"/>
    </location>
</feature>
<dbReference type="OMA" id="CPPHMAY"/>
<reference evidence="8 10" key="1">
    <citation type="journal article" date="2012" name="Nature">
        <title>Algal genomes reveal evolutionary mosaicism and the fate of nucleomorphs.</title>
        <authorList>
            <consortium name="DOE Joint Genome Institute"/>
            <person name="Curtis B.A."/>
            <person name="Tanifuji G."/>
            <person name="Burki F."/>
            <person name="Gruber A."/>
            <person name="Irimia M."/>
            <person name="Maruyama S."/>
            <person name="Arias M.C."/>
            <person name="Ball S.G."/>
            <person name="Gile G.H."/>
            <person name="Hirakawa Y."/>
            <person name="Hopkins J.F."/>
            <person name="Kuo A."/>
            <person name="Rensing S.A."/>
            <person name="Schmutz J."/>
            <person name="Symeonidi A."/>
            <person name="Elias M."/>
            <person name="Eveleigh R.J."/>
            <person name="Herman E.K."/>
            <person name="Klute M.J."/>
            <person name="Nakayama T."/>
            <person name="Obornik M."/>
            <person name="Reyes-Prieto A."/>
            <person name="Armbrust E.V."/>
            <person name="Aves S.J."/>
            <person name="Beiko R.G."/>
            <person name="Coutinho P."/>
            <person name="Dacks J.B."/>
            <person name="Durnford D.G."/>
            <person name="Fast N.M."/>
            <person name="Green B.R."/>
            <person name="Grisdale C.J."/>
            <person name="Hempel F."/>
            <person name="Henrissat B."/>
            <person name="Hoppner M.P."/>
            <person name="Ishida K."/>
            <person name="Kim E."/>
            <person name="Koreny L."/>
            <person name="Kroth P.G."/>
            <person name="Liu Y."/>
            <person name="Malik S.B."/>
            <person name="Maier U.G."/>
            <person name="McRose D."/>
            <person name="Mock T."/>
            <person name="Neilson J.A."/>
            <person name="Onodera N.T."/>
            <person name="Poole A.M."/>
            <person name="Pritham E.J."/>
            <person name="Richards T.A."/>
            <person name="Rocap G."/>
            <person name="Roy S.W."/>
            <person name="Sarai C."/>
            <person name="Schaack S."/>
            <person name="Shirato S."/>
            <person name="Slamovits C.H."/>
            <person name="Spencer D.F."/>
            <person name="Suzuki S."/>
            <person name="Worden A.Z."/>
            <person name="Zauner S."/>
            <person name="Barry K."/>
            <person name="Bell C."/>
            <person name="Bharti A.K."/>
            <person name="Crow J.A."/>
            <person name="Grimwood J."/>
            <person name="Kramer R."/>
            <person name="Lindquist E."/>
            <person name="Lucas S."/>
            <person name="Salamov A."/>
            <person name="McFadden G.I."/>
            <person name="Lane C.E."/>
            <person name="Keeling P.J."/>
            <person name="Gray M.W."/>
            <person name="Grigoriev I.V."/>
            <person name="Archibald J.M."/>
        </authorList>
    </citation>
    <scope>NUCLEOTIDE SEQUENCE</scope>
    <source>
        <strain evidence="8 10">CCMP2712</strain>
    </source>
</reference>
<dbReference type="RefSeq" id="XP_005840503.1">
    <property type="nucleotide sequence ID" value="XM_005840446.1"/>
</dbReference>
<dbReference type="EC" id="5.2.1.8" evidence="4"/>
<dbReference type="HOGENOM" id="CLU_022297_0_1_1"/>
<feature type="compositionally biased region" description="Polar residues" evidence="6">
    <location>
        <begin position="161"/>
        <end position="178"/>
    </location>
</feature>
<dbReference type="PIRSF" id="PIRSF001473">
    <property type="entry name" value="FK506-bp_FPR3"/>
    <property type="match status" value="1"/>
</dbReference>
<organism evidence="8">
    <name type="scientific">Guillardia theta (strain CCMP2712)</name>
    <name type="common">Cryptophyte</name>
    <dbReference type="NCBI Taxonomy" id="905079"/>
    <lineage>
        <taxon>Eukaryota</taxon>
        <taxon>Cryptophyceae</taxon>
        <taxon>Pyrenomonadales</taxon>
        <taxon>Geminigeraceae</taxon>
        <taxon>Guillardia</taxon>
    </lineage>
</organism>
<name>L1JZI4_GUITC</name>
<dbReference type="Pfam" id="PF17800">
    <property type="entry name" value="NPL"/>
    <property type="match status" value="1"/>
</dbReference>
<evidence type="ECO:0000256" key="1">
    <source>
        <dbReference type="ARBA" id="ARBA00000971"/>
    </source>
</evidence>
<dbReference type="FunFam" id="3.10.50.40:FF:000006">
    <property type="entry name" value="Peptidyl-prolyl cis-trans isomerase"/>
    <property type="match status" value="1"/>
</dbReference>
<dbReference type="GO" id="GO:0003755">
    <property type="term" value="F:peptidyl-prolyl cis-trans isomerase activity"/>
    <property type="evidence" value="ECO:0007669"/>
    <property type="project" value="UniProtKB-KW"/>
</dbReference>
<dbReference type="InterPro" id="IPR046357">
    <property type="entry name" value="PPIase_dom_sf"/>
</dbReference>
<dbReference type="InterPro" id="IPR001179">
    <property type="entry name" value="PPIase_FKBP_dom"/>
</dbReference>
<dbReference type="Pfam" id="PF00254">
    <property type="entry name" value="FKBP_C"/>
    <property type="match status" value="1"/>
</dbReference>
<dbReference type="PANTHER" id="PTHR43811:SF19">
    <property type="entry name" value="39 KDA FK506-BINDING NUCLEAR PROTEIN"/>
    <property type="match status" value="1"/>
</dbReference>
<dbReference type="GeneID" id="17310152"/>
<dbReference type="EnsemblProtists" id="EKX53523">
    <property type="protein sequence ID" value="EKX53523"/>
    <property type="gene ID" value="GUITHDRAFT_175440"/>
</dbReference>
<protein>
    <recommendedName>
        <fullName evidence="4">FK506-binding protein</fullName>
        <ecNumber evidence="4">5.2.1.8</ecNumber>
    </recommendedName>
</protein>
<dbReference type="AlphaFoldDB" id="L1JZI4"/>
<accession>L1JZI4</accession>
<reference evidence="10" key="2">
    <citation type="submission" date="2012-11" db="EMBL/GenBank/DDBJ databases">
        <authorList>
            <person name="Kuo A."/>
            <person name="Curtis B.A."/>
            <person name="Tanifuji G."/>
            <person name="Burki F."/>
            <person name="Gruber A."/>
            <person name="Irimia M."/>
            <person name="Maruyama S."/>
            <person name="Arias M.C."/>
            <person name="Ball S.G."/>
            <person name="Gile G.H."/>
            <person name="Hirakawa Y."/>
            <person name="Hopkins J.F."/>
            <person name="Rensing S.A."/>
            <person name="Schmutz J."/>
            <person name="Symeonidi A."/>
            <person name="Elias M."/>
            <person name="Eveleigh R.J."/>
            <person name="Herman E.K."/>
            <person name="Klute M.J."/>
            <person name="Nakayama T."/>
            <person name="Obornik M."/>
            <person name="Reyes-Prieto A."/>
            <person name="Armbrust E.V."/>
            <person name="Aves S.J."/>
            <person name="Beiko R.G."/>
            <person name="Coutinho P."/>
            <person name="Dacks J.B."/>
            <person name="Durnford D.G."/>
            <person name="Fast N.M."/>
            <person name="Green B.R."/>
            <person name="Grisdale C."/>
            <person name="Hempe F."/>
            <person name="Henrissat B."/>
            <person name="Hoppner M.P."/>
            <person name="Ishida K.-I."/>
            <person name="Kim E."/>
            <person name="Koreny L."/>
            <person name="Kroth P.G."/>
            <person name="Liu Y."/>
            <person name="Malik S.-B."/>
            <person name="Maier U.G."/>
            <person name="McRose D."/>
            <person name="Mock T."/>
            <person name="Neilson J.A."/>
            <person name="Onodera N.T."/>
            <person name="Poole A.M."/>
            <person name="Pritham E.J."/>
            <person name="Richards T.A."/>
            <person name="Rocap G."/>
            <person name="Roy S.W."/>
            <person name="Sarai C."/>
            <person name="Schaack S."/>
            <person name="Shirato S."/>
            <person name="Slamovits C.H."/>
            <person name="Spencer D.F."/>
            <person name="Suzuki S."/>
            <person name="Worden A.Z."/>
            <person name="Zauner S."/>
            <person name="Barry K."/>
            <person name="Bell C."/>
            <person name="Bharti A.K."/>
            <person name="Crow J.A."/>
            <person name="Grimwood J."/>
            <person name="Kramer R."/>
            <person name="Lindquist E."/>
            <person name="Lucas S."/>
            <person name="Salamov A."/>
            <person name="McFadden G.I."/>
            <person name="Lane C.E."/>
            <person name="Keeling P.J."/>
            <person name="Gray M.W."/>
            <person name="Grigoriev I.V."/>
            <person name="Archibald J.M."/>
        </authorList>
    </citation>
    <scope>NUCLEOTIDE SEQUENCE</scope>
    <source>
        <strain evidence="10">CCMP2712</strain>
    </source>
</reference>
<evidence type="ECO:0000256" key="4">
    <source>
        <dbReference type="PIRNR" id="PIRNR001473"/>
    </source>
</evidence>
<dbReference type="PANTHER" id="PTHR43811">
    <property type="entry name" value="FKBP-TYPE PEPTIDYL-PROLYL CIS-TRANS ISOMERASE FKPA"/>
    <property type="match status" value="1"/>
</dbReference>
<dbReference type="EMBL" id="JH992970">
    <property type="protein sequence ID" value="EKX53523.1"/>
    <property type="molecule type" value="Genomic_DNA"/>
</dbReference>
<reference evidence="9" key="3">
    <citation type="submission" date="2016-03" db="UniProtKB">
        <authorList>
            <consortium name="EnsemblProtists"/>
        </authorList>
    </citation>
    <scope>IDENTIFICATION</scope>
</reference>
<dbReference type="Gene3D" id="2.60.120.340">
    <property type="entry name" value="Nucleoplasmin core domain"/>
    <property type="match status" value="1"/>
</dbReference>
<dbReference type="eggNOG" id="KOG0552">
    <property type="taxonomic scope" value="Eukaryota"/>
</dbReference>
<keyword evidence="10" id="KW-1185">Reference proteome</keyword>
<evidence type="ECO:0000313" key="10">
    <source>
        <dbReference type="Proteomes" id="UP000011087"/>
    </source>
</evidence>
<feature type="compositionally biased region" description="Acidic residues" evidence="6">
    <location>
        <begin position="99"/>
        <end position="124"/>
    </location>
</feature>
<feature type="compositionally biased region" description="Basic and acidic residues" evidence="6">
    <location>
        <begin position="139"/>
        <end position="148"/>
    </location>
</feature>
<comment type="catalytic activity">
    <reaction evidence="1 4 5">
        <text>[protein]-peptidylproline (omega=180) = [protein]-peptidylproline (omega=0)</text>
        <dbReference type="Rhea" id="RHEA:16237"/>
        <dbReference type="Rhea" id="RHEA-COMP:10747"/>
        <dbReference type="Rhea" id="RHEA-COMP:10748"/>
        <dbReference type="ChEBI" id="CHEBI:83833"/>
        <dbReference type="ChEBI" id="CHEBI:83834"/>
        <dbReference type="EC" id="5.2.1.8"/>
    </reaction>
</comment>
<feature type="domain" description="PPIase FKBP-type" evidence="7">
    <location>
        <begin position="288"/>
        <end position="376"/>
    </location>
</feature>
<evidence type="ECO:0000256" key="6">
    <source>
        <dbReference type="SAM" id="MobiDB-lite"/>
    </source>
</evidence>